<proteinExistence type="predicted"/>
<name>A0AAW5VGG0_9LEPT</name>
<accession>A0AAW5VGG0</accession>
<comment type="caution">
    <text evidence="1">The sequence shown here is derived from an EMBL/GenBank/DDBJ whole genome shotgun (WGS) entry which is preliminary data.</text>
</comment>
<protein>
    <recommendedName>
        <fullName evidence="3">Lactonase, 7-bladed beta-propeller domain protein</fullName>
    </recommendedName>
</protein>
<sequence length="523" mass="60037">MLIKIHRFLKLRLKYTTSRVLYELRLLAKRCWIRKLSWLLYELRLFTKRCWIHKLSRVLYELRLFTKQCWIHKISRVLYELQLLTKRCWTHKVSRVLYELQLLTKRCWTHKVSRLLYELRLLAKRCWIYKSSRVLNAVRIFPILFLHLHCSQLEIEKPNLFQFLFLSASPTSVGVVTSDFASGGRFKTFEPNSFTTFPASIPIHSDAVGRYSNDRVFIVNRLNRDNIQVLNPQFGFTTEQEFSVGQGKNPQDISVWNDKYFISLYNSDELAIYSRSNATKVGGVSFSSLKETFSTSGVPDSSVEASYMIQEGSSLFVLLQRLDRNDASGYLPPNSDSYLVEVDMDLNQIRTVYTLPFRNPSSKIQKLNLFGEPHLVFSCVGRVGFISQIDAGIIAFRLTTRQFHPNRLFAEETAGGDILAFQIKNDELGFAAVLDSKFTKTIQAFRPRTGERLGTLLEIPGNIGISLSGLLLTNEGKLLVGSTDFTRPGIYVYDSNLGNVLLNPVPSSVELTPFDIFQLQNLQ</sequence>
<dbReference type="EMBL" id="JAMQPL010000008">
    <property type="protein sequence ID" value="MCW7531605.1"/>
    <property type="molecule type" value="Genomic_DNA"/>
</dbReference>
<gene>
    <name evidence="1" type="ORF">ND862_15415</name>
</gene>
<dbReference type="InterPro" id="IPR011047">
    <property type="entry name" value="Quinoprotein_ADH-like_sf"/>
</dbReference>
<organism evidence="1 2">
    <name type="scientific">Leptospira soteropolitanensis</name>
    <dbReference type="NCBI Taxonomy" id="2950025"/>
    <lineage>
        <taxon>Bacteria</taxon>
        <taxon>Pseudomonadati</taxon>
        <taxon>Spirochaetota</taxon>
        <taxon>Spirochaetia</taxon>
        <taxon>Leptospirales</taxon>
        <taxon>Leptospiraceae</taxon>
        <taxon>Leptospira</taxon>
    </lineage>
</organism>
<dbReference type="Proteomes" id="UP001208540">
    <property type="component" value="Unassembled WGS sequence"/>
</dbReference>
<dbReference type="SUPFAM" id="SSF50998">
    <property type="entry name" value="Quinoprotein alcohol dehydrogenase-like"/>
    <property type="match status" value="1"/>
</dbReference>
<reference evidence="1" key="1">
    <citation type="submission" date="2022-06" db="EMBL/GenBank/DDBJ databases">
        <title>Leptospira isolates from biofilms formed at urban environments.</title>
        <authorList>
            <person name="Ribeiro P.S."/>
            <person name="Sousa T."/>
            <person name="Carvalho N."/>
            <person name="Aburjaile F."/>
            <person name="Neves F."/>
            <person name="Oliveira D."/>
            <person name="Blanco L."/>
            <person name="Lima J."/>
            <person name="Costa F."/>
            <person name="Brenig B."/>
            <person name="Soares S."/>
            <person name="Ramos R."/>
            <person name="Goes-Neto A."/>
            <person name="Matiuzzi M."/>
            <person name="Azevedo V."/>
            <person name="Ristow P."/>
        </authorList>
    </citation>
    <scope>NUCLEOTIDE SEQUENCE</scope>
    <source>
        <strain evidence="1">VSF20</strain>
    </source>
</reference>
<dbReference type="RefSeq" id="WP_265352888.1">
    <property type="nucleotide sequence ID" value="NZ_JAMQPL010000008.1"/>
</dbReference>
<evidence type="ECO:0000313" key="1">
    <source>
        <dbReference type="EMBL" id="MCW7531605.1"/>
    </source>
</evidence>
<dbReference type="AlphaFoldDB" id="A0AAW5VGG0"/>
<evidence type="ECO:0008006" key="3">
    <source>
        <dbReference type="Google" id="ProtNLM"/>
    </source>
</evidence>
<evidence type="ECO:0000313" key="2">
    <source>
        <dbReference type="Proteomes" id="UP001208540"/>
    </source>
</evidence>